<dbReference type="InterPro" id="IPR038461">
    <property type="entry name" value="Schlafen_AlbA_2_dom_sf"/>
</dbReference>
<dbReference type="InterPro" id="IPR007421">
    <property type="entry name" value="Schlafen_AlbA_2_dom"/>
</dbReference>
<gene>
    <name evidence="3" type="ORF">SAMN02745977_02052</name>
</gene>
<dbReference type="RefSeq" id="WP_200785784.1">
    <property type="nucleotide sequence ID" value="NZ_FOCW01000007.1"/>
</dbReference>
<dbReference type="Proteomes" id="UP000199531">
    <property type="component" value="Unassembled WGS sequence"/>
</dbReference>
<sequence length="155" mass="16995">MGKLPINLNDLLRQRTVEGERIEYKAGWNPDPIIRTVCAFANDFENLGGGYVVIGQDCDANGQPVFPPVGLADNQLDKIQQELLAACQLIQPPYFPVLSIEEVEGRKLIVLWAPGGQNRPYKAPEAITAKHKVWKSSSAGTAARSRPRAKPSKSC</sequence>
<dbReference type="AlphaFoldDB" id="A0A1H8JIG9"/>
<dbReference type="Gene3D" id="3.30.950.30">
    <property type="entry name" value="Schlafen, AAA domain"/>
    <property type="match status" value="1"/>
</dbReference>
<proteinExistence type="predicted"/>
<keyword evidence="4" id="KW-1185">Reference proteome</keyword>
<evidence type="ECO:0000313" key="3">
    <source>
        <dbReference type="EMBL" id="SEN80106.1"/>
    </source>
</evidence>
<dbReference type="EMBL" id="FOCW01000007">
    <property type="protein sequence ID" value="SEN80106.1"/>
    <property type="molecule type" value="Genomic_DNA"/>
</dbReference>
<name>A0A1H8JIG9_9BURK</name>
<dbReference type="Pfam" id="PF04326">
    <property type="entry name" value="SLFN_AlbA_2"/>
    <property type="match status" value="1"/>
</dbReference>
<dbReference type="GO" id="GO:0003677">
    <property type="term" value="F:DNA binding"/>
    <property type="evidence" value="ECO:0007669"/>
    <property type="project" value="UniProtKB-KW"/>
</dbReference>
<keyword evidence="3" id="KW-0238">DNA-binding</keyword>
<protein>
    <submittedName>
        <fullName evidence="3">Putative DNA-binding domain-containing protein</fullName>
    </submittedName>
</protein>
<feature type="compositionally biased region" description="Basic residues" evidence="1">
    <location>
        <begin position="145"/>
        <end position="155"/>
    </location>
</feature>
<reference evidence="3 4" key="1">
    <citation type="submission" date="2016-10" db="EMBL/GenBank/DDBJ databases">
        <authorList>
            <person name="de Groot N.N."/>
        </authorList>
    </citation>
    <scope>NUCLEOTIDE SEQUENCE [LARGE SCALE GENOMIC DNA]</scope>
    <source>
        <strain evidence="3 4">DSM 15123</strain>
    </source>
</reference>
<feature type="domain" description="Schlafen AlbA-2" evidence="2">
    <location>
        <begin position="18"/>
        <end position="125"/>
    </location>
</feature>
<evidence type="ECO:0000256" key="1">
    <source>
        <dbReference type="SAM" id="MobiDB-lite"/>
    </source>
</evidence>
<evidence type="ECO:0000259" key="2">
    <source>
        <dbReference type="Pfam" id="PF04326"/>
    </source>
</evidence>
<organism evidence="3 4">
    <name type="scientific">Brachymonas denitrificans DSM 15123</name>
    <dbReference type="NCBI Taxonomy" id="1121117"/>
    <lineage>
        <taxon>Bacteria</taxon>
        <taxon>Pseudomonadati</taxon>
        <taxon>Pseudomonadota</taxon>
        <taxon>Betaproteobacteria</taxon>
        <taxon>Burkholderiales</taxon>
        <taxon>Comamonadaceae</taxon>
        <taxon>Brachymonas</taxon>
    </lineage>
</organism>
<dbReference type="STRING" id="1121117.SAMN02745977_02052"/>
<evidence type="ECO:0000313" key="4">
    <source>
        <dbReference type="Proteomes" id="UP000199531"/>
    </source>
</evidence>
<feature type="region of interest" description="Disordered" evidence="1">
    <location>
        <begin position="132"/>
        <end position="155"/>
    </location>
</feature>
<accession>A0A1H8JIG9</accession>